<keyword evidence="4 10" id="KW-0347">Helicase</keyword>
<evidence type="ECO:0000256" key="10">
    <source>
        <dbReference type="RuleBase" id="RU000492"/>
    </source>
</evidence>
<dbReference type="Pfam" id="PF00270">
    <property type="entry name" value="DEAD"/>
    <property type="match status" value="1"/>
</dbReference>
<keyword evidence="7" id="KW-0539">Nucleus</keyword>
<keyword evidence="3 10" id="KW-0378">Hydrolase</keyword>
<feature type="short sequence motif" description="Q motif" evidence="9">
    <location>
        <begin position="12"/>
        <end position="40"/>
    </location>
</feature>
<feature type="compositionally biased region" description="Basic residues" evidence="11">
    <location>
        <begin position="439"/>
        <end position="451"/>
    </location>
</feature>
<evidence type="ECO:0000256" key="3">
    <source>
        <dbReference type="ARBA" id="ARBA00022801"/>
    </source>
</evidence>
<dbReference type="InterPro" id="IPR050079">
    <property type="entry name" value="DEAD_box_RNA_helicase"/>
</dbReference>
<evidence type="ECO:0000313" key="15">
    <source>
        <dbReference type="EMBL" id="CAD8091319.1"/>
    </source>
</evidence>
<dbReference type="InterPro" id="IPR000629">
    <property type="entry name" value="RNA-helicase_DEAD-box_CS"/>
</dbReference>
<reference evidence="15" key="1">
    <citation type="submission" date="2021-01" db="EMBL/GenBank/DDBJ databases">
        <authorList>
            <consortium name="Genoscope - CEA"/>
            <person name="William W."/>
        </authorList>
    </citation>
    <scope>NUCLEOTIDE SEQUENCE</scope>
</reference>
<dbReference type="CDD" id="cd18787">
    <property type="entry name" value="SF2_C_DEAD"/>
    <property type="match status" value="1"/>
</dbReference>
<comment type="similarity">
    <text evidence="8">Belongs to the DEAD box helicase family. DDX47/RRP3 subfamily.</text>
</comment>
<dbReference type="GO" id="GO:0005829">
    <property type="term" value="C:cytosol"/>
    <property type="evidence" value="ECO:0007669"/>
    <property type="project" value="TreeGrafter"/>
</dbReference>
<dbReference type="InterPro" id="IPR014014">
    <property type="entry name" value="RNA_helicase_DEAD_Q_motif"/>
</dbReference>
<dbReference type="SMART" id="SM00487">
    <property type="entry name" value="DEXDc"/>
    <property type="match status" value="1"/>
</dbReference>
<dbReference type="AlphaFoldDB" id="A0A8S1NJ27"/>
<evidence type="ECO:0000259" key="12">
    <source>
        <dbReference type="PROSITE" id="PS51192"/>
    </source>
</evidence>
<comment type="caution">
    <text evidence="15">The sequence shown here is derived from an EMBL/GenBank/DDBJ whole genome shotgun (WGS) entry which is preliminary data.</text>
</comment>
<name>A0A8S1NJ27_PARPR</name>
<dbReference type="OMA" id="GIGIKCC"/>
<feature type="domain" description="Helicase C-terminal" evidence="13">
    <location>
        <begin position="225"/>
        <end position="385"/>
    </location>
</feature>
<evidence type="ECO:0000313" key="16">
    <source>
        <dbReference type="Proteomes" id="UP000688137"/>
    </source>
</evidence>
<dbReference type="GO" id="GO:0016787">
    <property type="term" value="F:hydrolase activity"/>
    <property type="evidence" value="ECO:0007669"/>
    <property type="project" value="UniProtKB-KW"/>
</dbReference>
<evidence type="ECO:0000256" key="7">
    <source>
        <dbReference type="ARBA" id="ARBA00023242"/>
    </source>
</evidence>
<evidence type="ECO:0000256" key="8">
    <source>
        <dbReference type="ARBA" id="ARBA00024350"/>
    </source>
</evidence>
<keyword evidence="6" id="KW-0694">RNA-binding</keyword>
<evidence type="ECO:0000259" key="14">
    <source>
        <dbReference type="PROSITE" id="PS51195"/>
    </source>
</evidence>
<evidence type="ECO:0000256" key="6">
    <source>
        <dbReference type="ARBA" id="ARBA00022884"/>
    </source>
</evidence>
<evidence type="ECO:0000256" key="11">
    <source>
        <dbReference type="SAM" id="MobiDB-lite"/>
    </source>
</evidence>
<dbReference type="GO" id="GO:0005524">
    <property type="term" value="F:ATP binding"/>
    <property type="evidence" value="ECO:0007669"/>
    <property type="project" value="UniProtKB-KW"/>
</dbReference>
<dbReference type="GO" id="GO:0003724">
    <property type="term" value="F:RNA helicase activity"/>
    <property type="evidence" value="ECO:0007669"/>
    <property type="project" value="InterPro"/>
</dbReference>
<dbReference type="EMBL" id="CAJJDM010000091">
    <property type="protein sequence ID" value="CAD8091319.1"/>
    <property type="molecule type" value="Genomic_DNA"/>
</dbReference>
<dbReference type="GO" id="GO:0003723">
    <property type="term" value="F:RNA binding"/>
    <property type="evidence" value="ECO:0007669"/>
    <property type="project" value="UniProtKB-KW"/>
</dbReference>
<evidence type="ECO:0000256" key="2">
    <source>
        <dbReference type="ARBA" id="ARBA00022741"/>
    </source>
</evidence>
<dbReference type="PROSITE" id="PS00039">
    <property type="entry name" value="DEAD_ATP_HELICASE"/>
    <property type="match status" value="1"/>
</dbReference>
<dbReference type="Proteomes" id="UP000688137">
    <property type="component" value="Unassembled WGS sequence"/>
</dbReference>
<evidence type="ECO:0000256" key="4">
    <source>
        <dbReference type="ARBA" id="ARBA00022806"/>
    </source>
</evidence>
<dbReference type="Pfam" id="PF00271">
    <property type="entry name" value="Helicase_C"/>
    <property type="match status" value="1"/>
</dbReference>
<sequence length="451" mass="50963">MDQQEEQQISSVTFKDLGVCEELCLACEKLGYKTPTPIQQQSLPYTLTKKDIIGLAETGSGKTLAFGLPILQHLLANPQPYYALILSPTRELCVQIQEHFQAIGASIALKSVVILGGMDPLAQAKALAQKPHVIIGTPGKILYHLENTKGFNLKQLKFLVLDEADKLLNMDFEREINAILDIIPKERNTYLFSATMTNKVSKLQRASLKDPVKIEVSTKYQTVSTLQQNYLFIPDKYKETYLVYLMNELAGNTSIVFVATCQMAIKITLLLRNLGFQAIAIHGQMSQAKRLSSFNKFKSKESNLLIATDVASRGLDIPFVDLVINFDIPQNAKEYVHRVGRTARAGKSGKAISLVTQYDVEMFQKIEQLIEKELPLYPLEESDVMIFYERVQEANRIATQELKDLLEKKVKKTAVDEDDLDDKKIKQINKKIQKDSKQKKAGFKKRFKLDV</sequence>
<keyword evidence="5 10" id="KW-0067">ATP-binding</keyword>
<evidence type="ECO:0008006" key="17">
    <source>
        <dbReference type="Google" id="ProtNLM"/>
    </source>
</evidence>
<protein>
    <recommendedName>
        <fullName evidence="17">RNA helicase</fullName>
    </recommendedName>
</protein>
<proteinExistence type="inferred from homology"/>
<feature type="domain" description="DEAD-box RNA helicase Q" evidence="14">
    <location>
        <begin position="12"/>
        <end position="40"/>
    </location>
</feature>
<dbReference type="GO" id="GO:0005634">
    <property type="term" value="C:nucleus"/>
    <property type="evidence" value="ECO:0007669"/>
    <property type="project" value="UniProtKB-SubCell"/>
</dbReference>
<keyword evidence="2 10" id="KW-0547">Nucleotide-binding</keyword>
<feature type="region of interest" description="Disordered" evidence="11">
    <location>
        <begin position="431"/>
        <end position="451"/>
    </location>
</feature>
<feature type="domain" description="Helicase ATP-binding" evidence="12">
    <location>
        <begin position="43"/>
        <end position="214"/>
    </location>
</feature>
<evidence type="ECO:0000259" key="13">
    <source>
        <dbReference type="PROSITE" id="PS51194"/>
    </source>
</evidence>
<accession>A0A8S1NJ27</accession>
<evidence type="ECO:0000256" key="9">
    <source>
        <dbReference type="PROSITE-ProRule" id="PRU00552"/>
    </source>
</evidence>
<dbReference type="PROSITE" id="PS51192">
    <property type="entry name" value="HELICASE_ATP_BIND_1"/>
    <property type="match status" value="1"/>
</dbReference>
<dbReference type="SMART" id="SM00490">
    <property type="entry name" value="HELICc"/>
    <property type="match status" value="1"/>
</dbReference>
<dbReference type="PROSITE" id="PS51194">
    <property type="entry name" value="HELICASE_CTER"/>
    <property type="match status" value="1"/>
</dbReference>
<dbReference type="CDD" id="cd17954">
    <property type="entry name" value="DEADc_DDX47"/>
    <property type="match status" value="1"/>
</dbReference>
<dbReference type="PROSITE" id="PS51195">
    <property type="entry name" value="Q_MOTIF"/>
    <property type="match status" value="1"/>
</dbReference>
<evidence type="ECO:0000256" key="1">
    <source>
        <dbReference type="ARBA" id="ARBA00004123"/>
    </source>
</evidence>
<comment type="subcellular location">
    <subcellularLocation>
        <location evidence="1">Nucleus</location>
    </subcellularLocation>
</comment>
<dbReference type="InterPro" id="IPR044765">
    <property type="entry name" value="DDX47/Rrp3_DEADc"/>
</dbReference>
<gene>
    <name evidence="15" type="ORF">PPRIM_AZ9-3.1.T0880007</name>
</gene>
<dbReference type="PANTHER" id="PTHR47959:SF24">
    <property type="entry name" value="ATP-DEPENDENT RNA HELICASE"/>
    <property type="match status" value="1"/>
</dbReference>
<dbReference type="InterPro" id="IPR001650">
    <property type="entry name" value="Helicase_C-like"/>
</dbReference>
<keyword evidence="16" id="KW-1185">Reference proteome</keyword>
<dbReference type="PANTHER" id="PTHR47959">
    <property type="entry name" value="ATP-DEPENDENT RNA HELICASE RHLE-RELATED"/>
    <property type="match status" value="1"/>
</dbReference>
<dbReference type="InterPro" id="IPR014001">
    <property type="entry name" value="Helicase_ATP-bd"/>
</dbReference>
<evidence type="ECO:0000256" key="5">
    <source>
        <dbReference type="ARBA" id="ARBA00022840"/>
    </source>
</evidence>
<dbReference type="InterPro" id="IPR011545">
    <property type="entry name" value="DEAD/DEAH_box_helicase_dom"/>
</dbReference>
<organism evidence="15 16">
    <name type="scientific">Paramecium primaurelia</name>
    <dbReference type="NCBI Taxonomy" id="5886"/>
    <lineage>
        <taxon>Eukaryota</taxon>
        <taxon>Sar</taxon>
        <taxon>Alveolata</taxon>
        <taxon>Ciliophora</taxon>
        <taxon>Intramacronucleata</taxon>
        <taxon>Oligohymenophorea</taxon>
        <taxon>Peniculida</taxon>
        <taxon>Parameciidae</taxon>
        <taxon>Paramecium</taxon>
    </lineage>
</organism>